<dbReference type="Proteomes" id="UP000615446">
    <property type="component" value="Unassembled WGS sequence"/>
</dbReference>
<dbReference type="OrthoDB" id="2365594at2759"/>
<dbReference type="EMBL" id="BLAL01000208">
    <property type="protein sequence ID" value="GES91970.1"/>
    <property type="molecule type" value="Genomic_DNA"/>
</dbReference>
<evidence type="ECO:0000313" key="2">
    <source>
        <dbReference type="EMBL" id="GES91970.1"/>
    </source>
</evidence>
<evidence type="ECO:0000313" key="1">
    <source>
        <dbReference type="EMBL" id="GBC05798.1"/>
    </source>
</evidence>
<dbReference type="Proteomes" id="UP000247702">
    <property type="component" value="Unassembled WGS sequence"/>
</dbReference>
<dbReference type="EMBL" id="BEXD01004029">
    <property type="protein sequence ID" value="GBC05798.1"/>
    <property type="molecule type" value="Genomic_DNA"/>
</dbReference>
<reference evidence="1 3" key="1">
    <citation type="submission" date="2017-11" db="EMBL/GenBank/DDBJ databases">
        <title>The genome of Rhizophagus clarus HR1 reveals common genetic basis of auxotrophy among arbuscular mycorrhizal fungi.</title>
        <authorList>
            <person name="Kobayashi Y."/>
        </authorList>
    </citation>
    <scope>NUCLEOTIDE SEQUENCE [LARGE SCALE GENOMIC DNA]</scope>
    <source>
        <strain evidence="1 3">HR1</strain>
    </source>
</reference>
<dbReference type="SUPFAM" id="SSF102114">
    <property type="entry name" value="Radical SAM enzymes"/>
    <property type="match status" value="1"/>
</dbReference>
<proteinExistence type="predicted"/>
<sequence>MSVEDALKQLENISLPSERYSYLKQLKDNNLETFQNIINNGLENFPVCISDLHLSSSDLSELDKKIESSIIDSTISPQIAVITCKSELDEEYVVDLHRHVKTAGINISNILSIIMGYNEEDLDRVIKLLNKLYPGIHILLILMDSLVLFFSSNATVFEPVLEFFEEATLSIWLVKNDGYFNYNDLEYLEDEDGEDNGYENFGQLISYCRTKLLQRIFVKMAAVQSRGS</sequence>
<accession>A0A2Z6RRQ2</accession>
<evidence type="ECO:0000313" key="3">
    <source>
        <dbReference type="Proteomes" id="UP000247702"/>
    </source>
</evidence>
<protein>
    <submittedName>
        <fullName evidence="1">Uncharacterized protein</fullName>
    </submittedName>
</protein>
<gene>
    <name evidence="2" type="ORF">RCL2_001876800</name>
    <name evidence="1" type="ORF">RclHR1_06420021</name>
</gene>
<keyword evidence="3" id="KW-1185">Reference proteome</keyword>
<dbReference type="AlphaFoldDB" id="A0A2Z6RRQ2"/>
<comment type="caution">
    <text evidence="1">The sequence shown here is derived from an EMBL/GenBank/DDBJ whole genome shotgun (WGS) entry which is preliminary data.</text>
</comment>
<dbReference type="InterPro" id="IPR058240">
    <property type="entry name" value="rSAM_sf"/>
</dbReference>
<name>A0A2Z6RRQ2_9GLOM</name>
<reference evidence="2" key="2">
    <citation type="submission" date="2019-10" db="EMBL/GenBank/DDBJ databases">
        <title>Conservation and host-specific expression of non-tandemly repeated heterogenous ribosome RNA gene in arbuscular mycorrhizal fungi.</title>
        <authorList>
            <person name="Maeda T."/>
            <person name="Kobayashi Y."/>
            <person name="Nakagawa T."/>
            <person name="Ezawa T."/>
            <person name="Yamaguchi K."/>
            <person name="Bino T."/>
            <person name="Nishimoto Y."/>
            <person name="Shigenobu S."/>
            <person name="Kawaguchi M."/>
        </authorList>
    </citation>
    <scope>NUCLEOTIDE SEQUENCE</scope>
    <source>
        <strain evidence="2">HR1</strain>
    </source>
</reference>
<organism evidence="1 3">
    <name type="scientific">Rhizophagus clarus</name>
    <dbReference type="NCBI Taxonomy" id="94130"/>
    <lineage>
        <taxon>Eukaryota</taxon>
        <taxon>Fungi</taxon>
        <taxon>Fungi incertae sedis</taxon>
        <taxon>Mucoromycota</taxon>
        <taxon>Glomeromycotina</taxon>
        <taxon>Glomeromycetes</taxon>
        <taxon>Glomerales</taxon>
        <taxon>Glomeraceae</taxon>
        <taxon>Rhizophagus</taxon>
    </lineage>
</organism>